<dbReference type="OrthoDB" id="21204at2759"/>
<keyword evidence="1" id="KW-0479">Metal-binding</keyword>
<evidence type="ECO:0000256" key="2">
    <source>
        <dbReference type="SAM" id="MobiDB-lite"/>
    </source>
</evidence>
<dbReference type="PANTHER" id="PTHR22765">
    <property type="entry name" value="RING FINGER AND PROTEASE ASSOCIATED DOMAIN-CONTAINING"/>
    <property type="match status" value="1"/>
</dbReference>
<dbReference type="GO" id="GO:0005737">
    <property type="term" value="C:cytoplasm"/>
    <property type="evidence" value="ECO:0007669"/>
    <property type="project" value="TreeGrafter"/>
</dbReference>
<feature type="transmembrane region" description="Helical" evidence="3">
    <location>
        <begin position="217"/>
        <end position="242"/>
    </location>
</feature>
<feature type="domain" description="RING-type" evidence="4">
    <location>
        <begin position="352"/>
        <end position="395"/>
    </location>
</feature>
<keyword evidence="3" id="KW-0472">Membrane</keyword>
<keyword evidence="3" id="KW-1133">Transmembrane helix</keyword>
<keyword evidence="1" id="KW-0863">Zinc-finger</keyword>
<name>A0A8E2EKX8_9PEZI</name>
<dbReference type="Gene3D" id="3.30.40.10">
    <property type="entry name" value="Zinc/RING finger domain, C3HC4 (zinc finger)"/>
    <property type="match status" value="1"/>
</dbReference>
<evidence type="ECO:0000313" key="5">
    <source>
        <dbReference type="EMBL" id="OCK85897.1"/>
    </source>
</evidence>
<protein>
    <recommendedName>
        <fullName evidence="4">RING-type domain-containing protein</fullName>
    </recommendedName>
</protein>
<dbReference type="InterPro" id="IPR013083">
    <property type="entry name" value="Znf_RING/FYVE/PHD"/>
</dbReference>
<dbReference type="PANTHER" id="PTHR22765:SF416">
    <property type="entry name" value="E3 UBIQUITIN-PROTEIN LIGASE GODZILLA"/>
    <property type="match status" value="1"/>
</dbReference>
<gene>
    <name evidence="5" type="ORF">K432DRAFT_342376</name>
</gene>
<organism evidence="5 6">
    <name type="scientific">Lepidopterella palustris CBS 459.81</name>
    <dbReference type="NCBI Taxonomy" id="1314670"/>
    <lineage>
        <taxon>Eukaryota</taxon>
        <taxon>Fungi</taxon>
        <taxon>Dikarya</taxon>
        <taxon>Ascomycota</taxon>
        <taxon>Pezizomycotina</taxon>
        <taxon>Dothideomycetes</taxon>
        <taxon>Pleosporomycetidae</taxon>
        <taxon>Mytilinidiales</taxon>
        <taxon>Argynnaceae</taxon>
        <taxon>Lepidopterella</taxon>
    </lineage>
</organism>
<feature type="compositionally biased region" description="Polar residues" evidence="2">
    <location>
        <begin position="522"/>
        <end position="546"/>
    </location>
</feature>
<evidence type="ECO:0000256" key="3">
    <source>
        <dbReference type="SAM" id="Phobius"/>
    </source>
</evidence>
<dbReference type="InterPro" id="IPR051826">
    <property type="entry name" value="E3_ubiquitin-ligase_domain"/>
</dbReference>
<keyword evidence="1" id="KW-0862">Zinc</keyword>
<dbReference type="Pfam" id="PF13639">
    <property type="entry name" value="zf-RING_2"/>
    <property type="match status" value="1"/>
</dbReference>
<keyword evidence="3" id="KW-0812">Transmembrane</keyword>
<dbReference type="SMART" id="SM00184">
    <property type="entry name" value="RING"/>
    <property type="match status" value="1"/>
</dbReference>
<reference evidence="5 6" key="1">
    <citation type="journal article" date="2016" name="Nat. Commun.">
        <title>Ectomycorrhizal ecology is imprinted in the genome of the dominant symbiotic fungus Cenococcum geophilum.</title>
        <authorList>
            <consortium name="DOE Joint Genome Institute"/>
            <person name="Peter M."/>
            <person name="Kohler A."/>
            <person name="Ohm R.A."/>
            <person name="Kuo A."/>
            <person name="Krutzmann J."/>
            <person name="Morin E."/>
            <person name="Arend M."/>
            <person name="Barry K.W."/>
            <person name="Binder M."/>
            <person name="Choi C."/>
            <person name="Clum A."/>
            <person name="Copeland A."/>
            <person name="Grisel N."/>
            <person name="Haridas S."/>
            <person name="Kipfer T."/>
            <person name="LaButti K."/>
            <person name="Lindquist E."/>
            <person name="Lipzen A."/>
            <person name="Maire R."/>
            <person name="Meier B."/>
            <person name="Mihaltcheva S."/>
            <person name="Molinier V."/>
            <person name="Murat C."/>
            <person name="Poggeler S."/>
            <person name="Quandt C.A."/>
            <person name="Sperisen C."/>
            <person name="Tritt A."/>
            <person name="Tisserant E."/>
            <person name="Crous P.W."/>
            <person name="Henrissat B."/>
            <person name="Nehls U."/>
            <person name="Egli S."/>
            <person name="Spatafora J.W."/>
            <person name="Grigoriev I.V."/>
            <person name="Martin F.M."/>
        </authorList>
    </citation>
    <scope>NUCLEOTIDE SEQUENCE [LARGE SCALE GENOMIC DNA]</scope>
    <source>
        <strain evidence="5 6">CBS 459.81</strain>
    </source>
</reference>
<dbReference type="InterPro" id="IPR001841">
    <property type="entry name" value="Znf_RING"/>
</dbReference>
<dbReference type="GO" id="GO:0061630">
    <property type="term" value="F:ubiquitin protein ligase activity"/>
    <property type="evidence" value="ECO:0007669"/>
    <property type="project" value="TreeGrafter"/>
</dbReference>
<dbReference type="SUPFAM" id="SSF57850">
    <property type="entry name" value="RING/U-box"/>
    <property type="match status" value="1"/>
</dbReference>
<keyword evidence="6" id="KW-1185">Reference proteome</keyword>
<dbReference type="GO" id="GO:0008270">
    <property type="term" value="F:zinc ion binding"/>
    <property type="evidence" value="ECO:0007669"/>
    <property type="project" value="UniProtKB-KW"/>
</dbReference>
<proteinExistence type="predicted"/>
<dbReference type="CDD" id="cd16454">
    <property type="entry name" value="RING-H2_PA-TM-RING"/>
    <property type="match status" value="1"/>
</dbReference>
<evidence type="ECO:0000259" key="4">
    <source>
        <dbReference type="PROSITE" id="PS50089"/>
    </source>
</evidence>
<dbReference type="EMBL" id="KV744812">
    <property type="protein sequence ID" value="OCK85897.1"/>
    <property type="molecule type" value="Genomic_DNA"/>
</dbReference>
<dbReference type="GO" id="GO:0006511">
    <property type="term" value="P:ubiquitin-dependent protein catabolic process"/>
    <property type="evidence" value="ECO:0007669"/>
    <property type="project" value="TreeGrafter"/>
</dbReference>
<evidence type="ECO:0000313" key="6">
    <source>
        <dbReference type="Proteomes" id="UP000250266"/>
    </source>
</evidence>
<dbReference type="Proteomes" id="UP000250266">
    <property type="component" value="Unassembled WGS sequence"/>
</dbReference>
<feature type="region of interest" description="Disordered" evidence="2">
    <location>
        <begin position="517"/>
        <end position="558"/>
    </location>
</feature>
<dbReference type="AlphaFoldDB" id="A0A8E2EKX8"/>
<accession>A0A8E2EKX8</accession>
<sequence length="604" mass="66006">MTAQSVSVFTIEFPDPYTLPYYNDKFTTISGNISFQWLIQENIRTLSQNGAAPGNDPYGILYVPTLHSADCIAAESLHVPSNVTRRNNLPNTDYSLVAIAPWFSPQCQQEYLAAARAAPTKAFLVFLPNNDTTVPPLANDPTWGLGDGGSWKSTSHFPVYALPGADGDVILKELGLYSGNVTTVPHGHDLASMYPPTDYIRLWTTIDTGSGSQLPSLWVFLVVVLGLLILVIGSTSFIMHVIQRKRRNRLRQRVINGEVDLEALGIKRLTVPQQYLDKMPLYIYTLDPSLAKEMEVMPSAPPPALTKMSPSPSPLLPDSEQVPIASLVRRSSVPSSTAANIVPHPAFQQPTCAICLDDFIPNTTPVRELPCRHIFHPDCVDSFLLRNSSLCPMCKNSTLPSGSCPATITNAMVRQERMIRRLRERVRNGNEGVRGGVRQFVGGLGWTQSPVRDSSDAQTRTTIVPTSAQAGGLHRGQMRSIADVVGGRRVFSAPDIEMGETATSSAINAEITEEREIASGRGNASATSVSQTTPSTSNSATISATCPSPPPDNPQTRREWARQRALVLLGTRRDLADGIAVEDDETNRRRVWRRVVGKVFPAWA</sequence>
<dbReference type="PROSITE" id="PS50089">
    <property type="entry name" value="ZF_RING_2"/>
    <property type="match status" value="1"/>
</dbReference>
<evidence type="ECO:0000256" key="1">
    <source>
        <dbReference type="PROSITE-ProRule" id="PRU00175"/>
    </source>
</evidence>